<dbReference type="Proteomes" id="UP000005240">
    <property type="component" value="Unassembled WGS sequence"/>
</dbReference>
<accession>A0A180GIV1</accession>
<evidence type="ECO:0000256" key="1">
    <source>
        <dbReference type="SAM" id="MobiDB-lite"/>
    </source>
</evidence>
<dbReference type="AlphaFoldDB" id="A0A180GIV1"/>
<reference evidence="3 4" key="3">
    <citation type="journal article" date="2017" name="G3 (Bethesda)">
        <title>Comparative analysis highlights variable genome content of wheat rusts and divergence of the mating loci.</title>
        <authorList>
            <person name="Cuomo C.A."/>
            <person name="Bakkeren G."/>
            <person name="Khalil H.B."/>
            <person name="Panwar V."/>
            <person name="Joly D."/>
            <person name="Linning R."/>
            <person name="Sakthikumar S."/>
            <person name="Song X."/>
            <person name="Adiconis X."/>
            <person name="Fan L."/>
            <person name="Goldberg J.M."/>
            <person name="Levin J.Z."/>
            <person name="Young S."/>
            <person name="Zeng Q."/>
            <person name="Anikster Y."/>
            <person name="Bruce M."/>
            <person name="Wang M."/>
            <person name="Yin C."/>
            <person name="McCallum B."/>
            <person name="Szabo L.J."/>
            <person name="Hulbert S."/>
            <person name="Chen X."/>
            <person name="Fellers J.P."/>
        </authorList>
    </citation>
    <scope>NUCLEOTIDE SEQUENCE</scope>
    <source>
        <strain evidence="4">Isolate 1-1 / race 1 (BBBD)</strain>
        <strain evidence="3">isolate 1-1 / race 1 (BBBD)</strain>
    </source>
</reference>
<evidence type="ECO:0000313" key="4">
    <source>
        <dbReference type="Proteomes" id="UP000005240"/>
    </source>
</evidence>
<reference evidence="2" key="1">
    <citation type="submission" date="2009-11" db="EMBL/GenBank/DDBJ databases">
        <authorList>
            <consortium name="The Broad Institute Genome Sequencing Platform"/>
            <person name="Ward D."/>
            <person name="Feldgarden M."/>
            <person name="Earl A."/>
            <person name="Young S.K."/>
            <person name="Zeng Q."/>
            <person name="Koehrsen M."/>
            <person name="Alvarado L."/>
            <person name="Berlin A."/>
            <person name="Bochicchio J."/>
            <person name="Borenstein D."/>
            <person name="Chapman S.B."/>
            <person name="Chen Z."/>
            <person name="Engels R."/>
            <person name="Freedman E."/>
            <person name="Gellesch M."/>
            <person name="Goldberg J."/>
            <person name="Griggs A."/>
            <person name="Gujja S."/>
            <person name="Heilman E."/>
            <person name="Heiman D."/>
            <person name="Hepburn T."/>
            <person name="Howarth C."/>
            <person name="Jen D."/>
            <person name="Larson L."/>
            <person name="Lewis B."/>
            <person name="Mehta T."/>
            <person name="Park D."/>
            <person name="Pearson M."/>
            <person name="Roberts A."/>
            <person name="Saif S."/>
            <person name="Shea T."/>
            <person name="Shenoy N."/>
            <person name="Sisk P."/>
            <person name="Stolte C."/>
            <person name="Sykes S."/>
            <person name="Thomson T."/>
            <person name="Walk T."/>
            <person name="White J."/>
            <person name="Yandava C."/>
            <person name="Izard J."/>
            <person name="Baranova O.V."/>
            <person name="Blanton J.M."/>
            <person name="Tanner A.C."/>
            <person name="Dewhirst F.E."/>
            <person name="Haas B."/>
            <person name="Nusbaum C."/>
            <person name="Birren B."/>
        </authorList>
    </citation>
    <scope>NUCLEOTIDE SEQUENCE [LARGE SCALE GENOMIC DNA]</scope>
    <source>
        <strain evidence="2">1-1 BBBD Race 1</strain>
    </source>
</reference>
<evidence type="ECO:0000313" key="2">
    <source>
        <dbReference type="EMBL" id="OAV92262.1"/>
    </source>
</evidence>
<dbReference type="OrthoDB" id="2507532at2759"/>
<feature type="compositionally biased region" description="Pro residues" evidence="1">
    <location>
        <begin position="209"/>
        <end position="219"/>
    </location>
</feature>
<organism evidence="2">
    <name type="scientific">Puccinia triticina (isolate 1-1 / race 1 (BBBD))</name>
    <name type="common">Brown leaf rust fungus</name>
    <dbReference type="NCBI Taxonomy" id="630390"/>
    <lineage>
        <taxon>Eukaryota</taxon>
        <taxon>Fungi</taxon>
        <taxon>Dikarya</taxon>
        <taxon>Basidiomycota</taxon>
        <taxon>Pucciniomycotina</taxon>
        <taxon>Pucciniomycetes</taxon>
        <taxon>Pucciniales</taxon>
        <taxon>Pucciniaceae</taxon>
        <taxon>Puccinia</taxon>
    </lineage>
</organism>
<feature type="compositionally biased region" description="Polar residues" evidence="1">
    <location>
        <begin position="179"/>
        <end position="191"/>
    </location>
</feature>
<reference evidence="2" key="2">
    <citation type="submission" date="2016-05" db="EMBL/GenBank/DDBJ databases">
        <title>Comparative analysis highlights variable genome content of wheat rusts and divergence of the mating loci.</title>
        <authorList>
            <person name="Cuomo C.A."/>
            <person name="Bakkeren G."/>
            <person name="Szabo L."/>
            <person name="Khalil H."/>
            <person name="Joly D."/>
            <person name="Goldberg J."/>
            <person name="Young S."/>
            <person name="Zeng Q."/>
            <person name="Fellers J."/>
        </authorList>
    </citation>
    <scope>NUCLEOTIDE SEQUENCE [LARGE SCALE GENOMIC DNA]</scope>
    <source>
        <strain evidence="2">1-1 BBBD Race 1</strain>
    </source>
</reference>
<proteinExistence type="predicted"/>
<dbReference type="STRING" id="630390.A0A180GIV1"/>
<feature type="compositionally biased region" description="Polar residues" evidence="1">
    <location>
        <begin position="250"/>
        <end position="259"/>
    </location>
</feature>
<gene>
    <name evidence="2" type="ORF">PTTG_27674</name>
</gene>
<sequence>MGTTDWPFKLSIGGHTFTLMLRGYWANDHYWVKMLKSLGGMVGVWLHNDARNDGFAQLVNQVPGGISGVSPDTSWLMYSRMWTPEEEKIMDAAMAKILKDNEQPAGDFPFIKMKAILNSSYNSVLIPHNPSQPSATLPAPPLIEPSKRPVSPTFPTPPSIEPSKIRVPKVSTLGKRSKTTPALPNVSSETSKPQPVKKPVLIKLKLKPPKLPQVQPPPTFMATDLAPLNDSLEAKTKGKKSSHPPPQDPQPTWRSSRQR</sequence>
<evidence type="ECO:0000313" key="3">
    <source>
        <dbReference type="EnsemblFungi" id="PTTG_27674-t43_1-p1"/>
    </source>
</evidence>
<protein>
    <submittedName>
        <fullName evidence="2 3">Uncharacterized protein</fullName>
    </submittedName>
</protein>
<keyword evidence="4" id="KW-1185">Reference proteome</keyword>
<dbReference type="VEuPathDB" id="FungiDB:PTTG_27674"/>
<dbReference type="EMBL" id="ADAS02000066">
    <property type="protein sequence ID" value="OAV92262.1"/>
    <property type="molecule type" value="Genomic_DNA"/>
</dbReference>
<feature type="region of interest" description="Disordered" evidence="1">
    <location>
        <begin position="131"/>
        <end position="259"/>
    </location>
</feature>
<feature type="compositionally biased region" description="Low complexity" evidence="1">
    <location>
        <begin position="192"/>
        <end position="203"/>
    </location>
</feature>
<dbReference type="EnsemblFungi" id="PTTG_27674-t43_1">
    <property type="protein sequence ID" value="PTTG_27674-t43_1-p1"/>
    <property type="gene ID" value="PTTG_27674"/>
</dbReference>
<name>A0A180GIV1_PUCT1</name>
<reference evidence="3" key="4">
    <citation type="submission" date="2025-05" db="UniProtKB">
        <authorList>
            <consortium name="EnsemblFungi"/>
        </authorList>
    </citation>
    <scope>IDENTIFICATION</scope>
    <source>
        <strain evidence="3">isolate 1-1 / race 1 (BBBD)</strain>
    </source>
</reference>